<keyword evidence="1" id="KW-1133">Transmembrane helix</keyword>
<dbReference type="STRING" id="157733.AB986_15535"/>
<proteinExistence type="predicted"/>
<organism evidence="2 3">
    <name type="scientific">Guptibacillus hwajinpoensis</name>
    <dbReference type="NCBI Taxonomy" id="208199"/>
    <lineage>
        <taxon>Bacteria</taxon>
        <taxon>Bacillati</taxon>
        <taxon>Bacillota</taxon>
        <taxon>Bacilli</taxon>
        <taxon>Bacillales</taxon>
        <taxon>Guptibacillaceae</taxon>
        <taxon>Guptibacillus</taxon>
    </lineage>
</organism>
<dbReference type="EMBL" id="LELK01000004">
    <property type="protein sequence ID" value="KMM37273.1"/>
    <property type="molecule type" value="Genomic_DNA"/>
</dbReference>
<name>A0A0J6CVT5_9BACL</name>
<gene>
    <name evidence="2" type="ORF">AB986_15535</name>
</gene>
<dbReference type="Proteomes" id="UP000035996">
    <property type="component" value="Unassembled WGS sequence"/>
</dbReference>
<keyword evidence="1" id="KW-0472">Membrane</keyword>
<evidence type="ECO:0008006" key="4">
    <source>
        <dbReference type="Google" id="ProtNLM"/>
    </source>
</evidence>
<dbReference type="Pfam" id="PF06103">
    <property type="entry name" value="DUF948"/>
    <property type="match status" value="1"/>
</dbReference>
<protein>
    <recommendedName>
        <fullName evidence="4">General stress protein</fullName>
    </recommendedName>
</protein>
<dbReference type="InterPro" id="IPR009293">
    <property type="entry name" value="UPF0478"/>
</dbReference>
<evidence type="ECO:0000313" key="3">
    <source>
        <dbReference type="Proteomes" id="UP000035996"/>
    </source>
</evidence>
<sequence length="146" mass="15864">MELILYVAVAVIALVFAVLSVFLIKVLKSTEKTLSNTAKTIDSLQGQIDGLTKETTMILHKTNVLADDVQTKVGQFSPVFQSVKETGDSLHHLTNSLSKLGQSVEKGVDAKQGKAAEAANWGSTALAMWEKYRLKKMNVQTAKEEG</sequence>
<dbReference type="PANTHER" id="PTHR40070:SF1">
    <property type="entry name" value="UPF0478 PROTEIN YTXG"/>
    <property type="match status" value="1"/>
</dbReference>
<comment type="caution">
    <text evidence="2">The sequence shown here is derived from an EMBL/GenBank/DDBJ whole genome shotgun (WGS) entry which is preliminary data.</text>
</comment>
<reference evidence="2" key="1">
    <citation type="submission" date="2015-06" db="EMBL/GenBank/DDBJ databases">
        <authorList>
            <person name="Liu B."/>
            <person name="Wang J."/>
            <person name="Zhu Y."/>
            <person name="Liu G."/>
            <person name="Chen Q."/>
            <person name="Zheng C."/>
            <person name="Che J."/>
            <person name="Ge C."/>
            <person name="Shi H."/>
            <person name="Pan Z."/>
            <person name="Liu X."/>
        </authorList>
    </citation>
    <scope>NUCLEOTIDE SEQUENCE [LARGE SCALE GENOMIC DNA]</scope>
    <source>
        <strain evidence="2">DSM 16346</strain>
    </source>
</reference>
<dbReference type="RefSeq" id="WP_048312164.1">
    <property type="nucleotide sequence ID" value="NZ_CP119526.1"/>
</dbReference>
<feature type="transmembrane region" description="Helical" evidence="1">
    <location>
        <begin position="6"/>
        <end position="27"/>
    </location>
</feature>
<dbReference type="PANTHER" id="PTHR40070">
    <property type="entry name" value="UPF0478 PROTEIN YTXG"/>
    <property type="match status" value="1"/>
</dbReference>
<dbReference type="OrthoDB" id="2366030at2"/>
<evidence type="ECO:0000313" key="2">
    <source>
        <dbReference type="EMBL" id="KMM37273.1"/>
    </source>
</evidence>
<evidence type="ECO:0000256" key="1">
    <source>
        <dbReference type="SAM" id="Phobius"/>
    </source>
</evidence>
<keyword evidence="3" id="KW-1185">Reference proteome</keyword>
<accession>A0A0J6CVT5</accession>
<dbReference type="AlphaFoldDB" id="A0A0J6CVT5"/>
<keyword evidence="1" id="KW-0812">Transmembrane</keyword>